<accession>C9MNT0</accession>
<proteinExistence type="predicted"/>
<dbReference type="AlphaFoldDB" id="C9MNT0"/>
<organism evidence="1 2">
    <name type="scientific">Prevotella veroralis F0319</name>
    <dbReference type="NCBI Taxonomy" id="649761"/>
    <lineage>
        <taxon>Bacteria</taxon>
        <taxon>Pseudomonadati</taxon>
        <taxon>Bacteroidota</taxon>
        <taxon>Bacteroidia</taxon>
        <taxon>Bacteroidales</taxon>
        <taxon>Prevotellaceae</taxon>
        <taxon>Prevotella</taxon>
    </lineage>
</organism>
<dbReference type="STRING" id="649761.HMPREF0973_01269"/>
<evidence type="ECO:0000313" key="1">
    <source>
        <dbReference type="EMBL" id="EEX18734.1"/>
    </source>
</evidence>
<reference evidence="1 2" key="1">
    <citation type="submission" date="2009-09" db="EMBL/GenBank/DDBJ databases">
        <authorList>
            <person name="Weinstock G."/>
            <person name="Sodergren E."/>
            <person name="Clifton S."/>
            <person name="Fulton L."/>
            <person name="Fulton B."/>
            <person name="Courtney L."/>
            <person name="Fronick C."/>
            <person name="Harrison M."/>
            <person name="Strong C."/>
            <person name="Farmer C."/>
            <person name="Delahaunty K."/>
            <person name="Markovic C."/>
            <person name="Hall O."/>
            <person name="Minx P."/>
            <person name="Tomlinson C."/>
            <person name="Mitreva M."/>
            <person name="Nelson J."/>
            <person name="Hou S."/>
            <person name="Wollam A."/>
            <person name="Pepin K.H."/>
            <person name="Johnson M."/>
            <person name="Bhonagiri V."/>
            <person name="Nash W.E."/>
            <person name="Warren W."/>
            <person name="Chinwalla A."/>
            <person name="Mardis E.R."/>
            <person name="Wilson R.K."/>
        </authorList>
    </citation>
    <scope>NUCLEOTIDE SEQUENCE [LARGE SCALE GENOMIC DNA]</scope>
    <source>
        <strain evidence="1 2">F0319</strain>
    </source>
</reference>
<gene>
    <name evidence="1" type="ORF">HMPREF0973_01269</name>
</gene>
<dbReference type="Proteomes" id="UP000003327">
    <property type="component" value="Unassembled WGS sequence"/>
</dbReference>
<dbReference type="EMBL" id="ACVA01000031">
    <property type="protein sequence ID" value="EEX18734.1"/>
    <property type="molecule type" value="Genomic_DNA"/>
</dbReference>
<dbReference type="HOGENOM" id="CLU_3237921_0_0_10"/>
<sequence>MCIGYDGSIGYVQRYKYFLLIETSISYKLDEASSPFEEGVPLR</sequence>
<keyword evidence="2" id="KW-1185">Reference proteome</keyword>
<evidence type="ECO:0000313" key="2">
    <source>
        <dbReference type="Proteomes" id="UP000003327"/>
    </source>
</evidence>
<protein>
    <submittedName>
        <fullName evidence="1">Uncharacterized protein</fullName>
    </submittedName>
</protein>
<comment type="caution">
    <text evidence="1">The sequence shown here is derived from an EMBL/GenBank/DDBJ whole genome shotgun (WGS) entry which is preliminary data.</text>
</comment>
<name>C9MNT0_9BACT</name>